<feature type="compositionally biased region" description="Basic and acidic residues" evidence="1">
    <location>
        <begin position="399"/>
        <end position="409"/>
    </location>
</feature>
<feature type="region of interest" description="Disordered" evidence="1">
    <location>
        <begin position="303"/>
        <end position="350"/>
    </location>
</feature>
<organism evidence="4 5">
    <name type="scientific">Xylaria flabelliformis</name>
    <dbReference type="NCBI Taxonomy" id="2512241"/>
    <lineage>
        <taxon>Eukaryota</taxon>
        <taxon>Fungi</taxon>
        <taxon>Dikarya</taxon>
        <taxon>Ascomycota</taxon>
        <taxon>Pezizomycotina</taxon>
        <taxon>Sordariomycetes</taxon>
        <taxon>Xylariomycetidae</taxon>
        <taxon>Xylariales</taxon>
        <taxon>Xylariaceae</taxon>
        <taxon>Xylaria</taxon>
    </lineage>
</organism>
<dbReference type="Proteomes" id="UP000319160">
    <property type="component" value="Unassembled WGS sequence"/>
</dbReference>
<dbReference type="Pfam" id="PF00397">
    <property type="entry name" value="WW"/>
    <property type="match status" value="1"/>
</dbReference>
<feature type="region of interest" description="Disordered" evidence="1">
    <location>
        <begin position="122"/>
        <end position="144"/>
    </location>
</feature>
<keyword evidence="2" id="KW-0812">Transmembrane</keyword>
<evidence type="ECO:0000259" key="3">
    <source>
        <dbReference type="PROSITE" id="PS50020"/>
    </source>
</evidence>
<dbReference type="PROSITE" id="PS50020">
    <property type="entry name" value="WW_DOMAIN_2"/>
    <property type="match status" value="1"/>
</dbReference>
<accession>A0A553HXF2</accession>
<feature type="compositionally biased region" description="Polar residues" evidence="1">
    <location>
        <begin position="246"/>
        <end position="256"/>
    </location>
</feature>
<dbReference type="AlphaFoldDB" id="A0A553HXF2"/>
<dbReference type="CDD" id="cd00201">
    <property type="entry name" value="WW"/>
    <property type="match status" value="1"/>
</dbReference>
<dbReference type="PROSITE" id="PS01159">
    <property type="entry name" value="WW_DOMAIN_1"/>
    <property type="match status" value="1"/>
</dbReference>
<keyword evidence="2" id="KW-1133">Transmembrane helix</keyword>
<gene>
    <name evidence="4" type="ORF">FHL15_006555</name>
</gene>
<protein>
    <recommendedName>
        <fullName evidence="3">WW domain-containing protein</fullName>
    </recommendedName>
</protein>
<evidence type="ECO:0000313" key="4">
    <source>
        <dbReference type="EMBL" id="TRX92628.1"/>
    </source>
</evidence>
<dbReference type="SMART" id="SM00456">
    <property type="entry name" value="WW"/>
    <property type="match status" value="1"/>
</dbReference>
<evidence type="ECO:0000313" key="5">
    <source>
        <dbReference type="Proteomes" id="UP000319160"/>
    </source>
</evidence>
<sequence length="466" mass="50267">MLPFAGLENSGTEGCAICGLLPTADMVGPRNIPKVAEYIKLYVGQYLPASDKCILEAAHGVHTTSVLALKGRVWGSPSLATLHLRQTRTRKIARAISDYCGLAFIVVVVVVVVVVALKGKQPGNQGATVRPGLGSLDRPSELNSPDIVHPVASATSLAMLPRDKAKPLPTYLSYCTTMTAQSATPEAEGSSPATSRDSPDKSPQQSAVDAQRDTRDDAAQSSPSTPGDEPAQTLPTAKSDGPGASGQETTSASPNATREPAADKPNTPPLPDEPLPAAQDDGWDCHWDQAHQAWFFHNRITNKSTWDNPRVPSQPQASNEANTQLQTPPATAVPPMNERPPAGGYNPAIHGDYDPNAWYAKNSQEDDQSEAAVMDAATAYAAIGSFNRFTGRWQGDEQNPDRHTDEAKSRRQMNAFFDVDAAANAHDGRSLKAERSGKKPTKSELKHFKEKRRAKKEEKRRAWLRD</sequence>
<feature type="compositionally biased region" description="Basic and acidic residues" evidence="1">
    <location>
        <begin position="426"/>
        <end position="447"/>
    </location>
</feature>
<comment type="caution">
    <text evidence="4">The sequence shown here is derived from an EMBL/GenBank/DDBJ whole genome shotgun (WGS) entry which is preliminary data.</text>
</comment>
<feature type="region of interest" description="Disordered" evidence="1">
    <location>
        <begin position="180"/>
        <end position="284"/>
    </location>
</feature>
<dbReference type="SUPFAM" id="SSF51045">
    <property type="entry name" value="WW domain"/>
    <property type="match status" value="1"/>
</dbReference>
<proteinExistence type="predicted"/>
<keyword evidence="2" id="KW-0472">Membrane</keyword>
<name>A0A553HXF2_9PEZI</name>
<dbReference type="InterPro" id="IPR036020">
    <property type="entry name" value="WW_dom_sf"/>
</dbReference>
<feature type="compositionally biased region" description="Basic and acidic residues" evidence="1">
    <location>
        <begin position="455"/>
        <end position="466"/>
    </location>
</feature>
<feature type="compositionally biased region" description="Polar residues" evidence="1">
    <location>
        <begin position="191"/>
        <end position="206"/>
    </location>
</feature>
<feature type="compositionally biased region" description="Polar residues" evidence="1">
    <location>
        <begin position="303"/>
        <end position="329"/>
    </location>
</feature>
<reference evidence="5" key="1">
    <citation type="submission" date="2019-06" db="EMBL/GenBank/DDBJ databases">
        <title>Draft genome sequence of the griseofulvin-producing fungus Xylaria cubensis strain G536.</title>
        <authorList>
            <person name="Mead M.E."/>
            <person name="Raja H.A."/>
            <person name="Steenwyk J.L."/>
            <person name="Knowles S.L."/>
            <person name="Oberlies N.H."/>
            <person name="Rokas A."/>
        </authorList>
    </citation>
    <scope>NUCLEOTIDE SEQUENCE [LARGE SCALE GENOMIC DNA]</scope>
    <source>
        <strain evidence="5">G536</strain>
    </source>
</reference>
<evidence type="ECO:0000256" key="1">
    <source>
        <dbReference type="SAM" id="MobiDB-lite"/>
    </source>
</evidence>
<dbReference type="OrthoDB" id="2444812at2759"/>
<feature type="region of interest" description="Disordered" evidence="1">
    <location>
        <begin position="390"/>
        <end position="466"/>
    </location>
</feature>
<feature type="transmembrane region" description="Helical" evidence="2">
    <location>
        <begin position="95"/>
        <end position="117"/>
    </location>
</feature>
<dbReference type="InterPro" id="IPR001202">
    <property type="entry name" value="WW_dom"/>
</dbReference>
<feature type="domain" description="WW" evidence="3">
    <location>
        <begin position="277"/>
        <end position="311"/>
    </location>
</feature>
<keyword evidence="5" id="KW-1185">Reference proteome</keyword>
<feature type="compositionally biased region" description="Low complexity" evidence="1">
    <location>
        <begin position="414"/>
        <end position="425"/>
    </location>
</feature>
<evidence type="ECO:0000256" key="2">
    <source>
        <dbReference type="SAM" id="Phobius"/>
    </source>
</evidence>
<dbReference type="EMBL" id="VFLP01000035">
    <property type="protein sequence ID" value="TRX92628.1"/>
    <property type="molecule type" value="Genomic_DNA"/>
</dbReference>
<dbReference type="Gene3D" id="2.20.70.10">
    <property type="match status" value="1"/>
</dbReference>